<dbReference type="EMBL" id="CACVAQ010000177">
    <property type="protein sequence ID" value="CAA6811769.1"/>
    <property type="molecule type" value="Genomic_DNA"/>
</dbReference>
<proteinExistence type="predicted"/>
<sequence>KPKLSQTIFIIVFAIVFMCLGIFIAFTNEKGIVFFHLLELSPESATIFLWSLPLFFGIFLIVITSWRNYISLIINEIAFNY</sequence>
<dbReference type="AlphaFoldDB" id="A0A6S6ST87"/>
<protein>
    <submittedName>
        <fullName evidence="2">Uncharacterized protein</fullName>
    </submittedName>
</protein>
<name>A0A6S6ST87_9BACT</name>
<evidence type="ECO:0000256" key="1">
    <source>
        <dbReference type="SAM" id="Phobius"/>
    </source>
</evidence>
<feature type="non-terminal residue" evidence="2">
    <location>
        <position position="1"/>
    </location>
</feature>
<gene>
    <name evidence="2" type="ORF">HELGO_WM14848</name>
</gene>
<feature type="transmembrane region" description="Helical" evidence="1">
    <location>
        <begin position="47"/>
        <end position="66"/>
    </location>
</feature>
<feature type="transmembrane region" description="Helical" evidence="1">
    <location>
        <begin position="7"/>
        <end position="27"/>
    </location>
</feature>
<evidence type="ECO:0000313" key="2">
    <source>
        <dbReference type="EMBL" id="CAA6811769.1"/>
    </source>
</evidence>
<reference evidence="2" key="1">
    <citation type="submission" date="2020-01" db="EMBL/GenBank/DDBJ databases">
        <authorList>
            <person name="Meier V. D."/>
            <person name="Meier V D."/>
        </authorList>
    </citation>
    <scope>NUCLEOTIDE SEQUENCE</scope>
    <source>
        <strain evidence="2">HLG_WM_MAG_10</strain>
    </source>
</reference>
<accession>A0A6S6ST87</accession>
<organism evidence="2">
    <name type="scientific">uncultured Aureispira sp</name>
    <dbReference type="NCBI Taxonomy" id="1331704"/>
    <lineage>
        <taxon>Bacteria</taxon>
        <taxon>Pseudomonadati</taxon>
        <taxon>Bacteroidota</taxon>
        <taxon>Saprospiria</taxon>
        <taxon>Saprospirales</taxon>
        <taxon>Saprospiraceae</taxon>
        <taxon>Aureispira</taxon>
        <taxon>environmental samples</taxon>
    </lineage>
</organism>
<keyword evidence="1" id="KW-0812">Transmembrane</keyword>
<keyword evidence="1" id="KW-1133">Transmembrane helix</keyword>
<keyword evidence="1" id="KW-0472">Membrane</keyword>